<dbReference type="InterPro" id="IPR026444">
    <property type="entry name" value="Secre_tail"/>
</dbReference>
<comment type="caution">
    <text evidence="2">The sequence shown here is derived from an EMBL/GenBank/DDBJ whole genome shotgun (WGS) entry which is preliminary data.</text>
</comment>
<evidence type="ECO:0000259" key="1">
    <source>
        <dbReference type="Pfam" id="PF18962"/>
    </source>
</evidence>
<gene>
    <name evidence="2" type="ORF">ENX07_06015</name>
</gene>
<feature type="domain" description="Secretion system C-terminal sorting" evidence="1">
    <location>
        <begin position="94"/>
        <end position="160"/>
    </location>
</feature>
<dbReference type="GO" id="GO:0004180">
    <property type="term" value="F:carboxypeptidase activity"/>
    <property type="evidence" value="ECO:0007669"/>
    <property type="project" value="UniProtKB-KW"/>
</dbReference>
<dbReference type="NCBIfam" id="TIGR04183">
    <property type="entry name" value="Por_Secre_tail"/>
    <property type="match status" value="1"/>
</dbReference>
<dbReference type="Pfam" id="PF18962">
    <property type="entry name" value="Por_Secre_tail"/>
    <property type="match status" value="1"/>
</dbReference>
<name>A0A7C3UZN7_UNCW3</name>
<sequence length="162" mass="18118">MNKGKEALILILFSSFLFAQNYILKNIIFDEGGKKLTNANYILRFSLGQSAAGKGNNSSYTVRIGFWNFYYFGGPSVIAENLPKKIPTLRISSPTRTPFNLTCPAFDKTPVTLTIYNILGKKVYSEMNAKGTFTIKNLPAGTYLLRVEAKGYNVERKLIVVK</sequence>
<dbReference type="Gene3D" id="2.60.40.1120">
    <property type="entry name" value="Carboxypeptidase-like, regulatory domain"/>
    <property type="match status" value="1"/>
</dbReference>
<proteinExistence type="predicted"/>
<protein>
    <submittedName>
        <fullName evidence="2">Carboxypeptidase regulatory-like domain-containing protein</fullName>
    </submittedName>
</protein>
<dbReference type="GO" id="GO:0030246">
    <property type="term" value="F:carbohydrate binding"/>
    <property type="evidence" value="ECO:0007669"/>
    <property type="project" value="InterPro"/>
</dbReference>
<evidence type="ECO:0000313" key="2">
    <source>
        <dbReference type="EMBL" id="HGE99607.1"/>
    </source>
</evidence>
<dbReference type="InterPro" id="IPR013784">
    <property type="entry name" value="Carb-bd-like_fold"/>
</dbReference>
<dbReference type="AlphaFoldDB" id="A0A7C3UZN7"/>
<dbReference type="SUPFAM" id="SSF49452">
    <property type="entry name" value="Starch-binding domain-like"/>
    <property type="match status" value="1"/>
</dbReference>
<keyword evidence="2" id="KW-0645">Protease</keyword>
<keyword evidence="2" id="KW-0378">Hydrolase</keyword>
<dbReference type="EMBL" id="DTMQ01000039">
    <property type="protein sequence ID" value="HGE99607.1"/>
    <property type="molecule type" value="Genomic_DNA"/>
</dbReference>
<accession>A0A7C3UZN7</accession>
<keyword evidence="2" id="KW-0121">Carboxypeptidase</keyword>
<organism evidence="2">
    <name type="scientific">candidate division WOR-3 bacterium</name>
    <dbReference type="NCBI Taxonomy" id="2052148"/>
    <lineage>
        <taxon>Bacteria</taxon>
        <taxon>Bacteria division WOR-3</taxon>
    </lineage>
</organism>
<reference evidence="2" key="1">
    <citation type="journal article" date="2020" name="mSystems">
        <title>Genome- and Community-Level Interaction Insights into Carbon Utilization and Element Cycling Functions of Hydrothermarchaeota in Hydrothermal Sediment.</title>
        <authorList>
            <person name="Zhou Z."/>
            <person name="Liu Y."/>
            <person name="Xu W."/>
            <person name="Pan J."/>
            <person name="Luo Z.H."/>
            <person name="Li M."/>
        </authorList>
    </citation>
    <scope>NUCLEOTIDE SEQUENCE [LARGE SCALE GENOMIC DNA]</scope>
    <source>
        <strain evidence="2">SpSt-906</strain>
    </source>
</reference>